<feature type="repeat" description="TPR" evidence="1">
    <location>
        <begin position="232"/>
        <end position="265"/>
    </location>
</feature>
<evidence type="ECO:0000256" key="1">
    <source>
        <dbReference type="PROSITE-ProRule" id="PRU00339"/>
    </source>
</evidence>
<dbReference type="InterPro" id="IPR001387">
    <property type="entry name" value="Cro/C1-type_HTH"/>
</dbReference>
<feature type="repeat" description="TPR" evidence="1">
    <location>
        <begin position="272"/>
        <end position="305"/>
    </location>
</feature>
<name>A0ABS6JIV6_9BACI</name>
<evidence type="ECO:0000313" key="4">
    <source>
        <dbReference type="Proteomes" id="UP000784880"/>
    </source>
</evidence>
<comment type="caution">
    <text evidence="3">The sequence shown here is derived from an EMBL/GenBank/DDBJ whole genome shotgun (WGS) entry which is preliminary data.</text>
</comment>
<reference evidence="3 4" key="1">
    <citation type="submission" date="2021-06" db="EMBL/GenBank/DDBJ databases">
        <title>Bacillus sp. RD4P76, an endophyte from a halophyte.</title>
        <authorList>
            <person name="Sun J.-Q."/>
        </authorList>
    </citation>
    <scope>NUCLEOTIDE SEQUENCE [LARGE SCALE GENOMIC DNA]</scope>
    <source>
        <strain evidence="3 4">CGMCC 1.15917</strain>
    </source>
</reference>
<dbReference type="SMART" id="SM00530">
    <property type="entry name" value="HTH_XRE"/>
    <property type="match status" value="1"/>
</dbReference>
<dbReference type="Proteomes" id="UP000784880">
    <property type="component" value="Unassembled WGS sequence"/>
</dbReference>
<dbReference type="Pfam" id="PF13424">
    <property type="entry name" value="TPR_12"/>
    <property type="match status" value="1"/>
</dbReference>
<keyword evidence="4" id="KW-1185">Reference proteome</keyword>
<evidence type="ECO:0000313" key="3">
    <source>
        <dbReference type="EMBL" id="MBU9713612.1"/>
    </source>
</evidence>
<protein>
    <submittedName>
        <fullName evidence="3">Tetratricopeptide repeat protein</fullName>
    </submittedName>
</protein>
<dbReference type="EMBL" id="JAHQCS010000145">
    <property type="protein sequence ID" value="MBU9713612.1"/>
    <property type="molecule type" value="Genomic_DNA"/>
</dbReference>
<accession>A0ABS6JIV6</accession>
<evidence type="ECO:0000259" key="2">
    <source>
        <dbReference type="PROSITE" id="PS50943"/>
    </source>
</evidence>
<dbReference type="PROSITE" id="PS50005">
    <property type="entry name" value="TPR"/>
    <property type="match status" value="2"/>
</dbReference>
<organism evidence="3 4">
    <name type="scientific">Evansella tamaricis</name>
    <dbReference type="NCBI Taxonomy" id="2069301"/>
    <lineage>
        <taxon>Bacteria</taxon>
        <taxon>Bacillati</taxon>
        <taxon>Bacillota</taxon>
        <taxon>Bacilli</taxon>
        <taxon>Bacillales</taxon>
        <taxon>Bacillaceae</taxon>
        <taxon>Evansella</taxon>
    </lineage>
</organism>
<gene>
    <name evidence="3" type="ORF">KS419_17930</name>
</gene>
<dbReference type="InterPro" id="IPR019734">
    <property type="entry name" value="TPR_rpt"/>
</dbReference>
<feature type="domain" description="HTH cro/C1-type" evidence="2">
    <location>
        <begin position="7"/>
        <end position="60"/>
    </location>
</feature>
<sequence length="428" mass="51620">MHIGTRLKKIRKIKKLGQSKICHNIISTSHYSNVESGRYEASEELLIALAVRMEVPENYLLRSDEFSEELELLLEDYQKSIKSNLNTADQFLEDNKKKFEYILSMDQEITFLLYNCLHLLLKKNLTDASEKFEELSIYINSDTIHHFSRDHLFFYYYCSGLIKYYERNFKEGFDLLRKALLYLEKHNIHYEGRIFYNLALICFHLNKMRKAIAYIEKTISQFTNSEEWNVVVECYGLRGVFYTEIYDYKNAIESYDFALNLSTKYNYDLSKGKLLHNLGMVYFKISDYKSALDYLNKSLDHKLNHKSNNHDLFITYLAIIDTKLEMNNNESINDLFDRAKKLTNTQIEEYRLQELNARLAFLSNDFEKYEKQMIECIEYYYENKHWHDIENRAKELSDYYYEQRKYKMAYYFLNIELEARDYLYKQRA</sequence>
<dbReference type="PROSITE" id="PS50943">
    <property type="entry name" value="HTH_CROC1"/>
    <property type="match status" value="1"/>
</dbReference>
<keyword evidence="1" id="KW-0802">TPR repeat</keyword>
<proteinExistence type="predicted"/>
<dbReference type="RefSeq" id="WP_217067762.1">
    <property type="nucleotide sequence ID" value="NZ_JAHQCS010000145.1"/>
</dbReference>
<dbReference type="SMART" id="SM00028">
    <property type="entry name" value="TPR"/>
    <property type="match status" value="4"/>
</dbReference>